<evidence type="ECO:0000313" key="2">
    <source>
        <dbReference type="Proteomes" id="UP000567293"/>
    </source>
</evidence>
<reference evidence="1" key="1">
    <citation type="submission" date="2020-06" db="EMBL/GenBank/DDBJ databases">
        <title>Legume-microbial interactions unlock mineral nutrients during tropical forest succession.</title>
        <authorList>
            <person name="Epihov D.Z."/>
        </authorList>
    </citation>
    <scope>NUCLEOTIDE SEQUENCE [LARGE SCALE GENOMIC DNA]</scope>
    <source>
        <strain evidence="1">Pan2503</strain>
    </source>
</reference>
<protein>
    <submittedName>
        <fullName evidence="1">Uncharacterized protein</fullName>
    </submittedName>
</protein>
<dbReference type="Proteomes" id="UP000567293">
    <property type="component" value="Unassembled WGS sequence"/>
</dbReference>
<gene>
    <name evidence="1" type="ORF">HRJ53_03695</name>
</gene>
<dbReference type="AlphaFoldDB" id="A0A7V8NMJ4"/>
<sequence>MKQVAEDLGLPQVLGRTRSGKLALFLILARVAHRGSRLSAVRWAQQHAVSEVLGLSDFDEDDLYATLDTLAQRQERLEQRLYRRYVARRGSPPLLFLYDVTSDLSIFD</sequence>
<evidence type="ECO:0000313" key="1">
    <source>
        <dbReference type="EMBL" id="MBA0084078.1"/>
    </source>
</evidence>
<proteinExistence type="predicted"/>
<name>A0A7V8NMJ4_9BACT</name>
<dbReference type="EMBL" id="JACDQQ010000360">
    <property type="protein sequence ID" value="MBA0084078.1"/>
    <property type="molecule type" value="Genomic_DNA"/>
</dbReference>
<accession>A0A7V8NMJ4</accession>
<comment type="caution">
    <text evidence="1">The sequence shown here is derived from an EMBL/GenBank/DDBJ whole genome shotgun (WGS) entry which is preliminary data.</text>
</comment>
<organism evidence="1 2">
    <name type="scientific">Candidatus Acidiferrum panamense</name>
    <dbReference type="NCBI Taxonomy" id="2741543"/>
    <lineage>
        <taxon>Bacteria</taxon>
        <taxon>Pseudomonadati</taxon>
        <taxon>Acidobacteriota</taxon>
        <taxon>Terriglobia</taxon>
        <taxon>Candidatus Acidiferrales</taxon>
        <taxon>Candidatus Acidiferrum</taxon>
    </lineage>
</organism>
<keyword evidence="2" id="KW-1185">Reference proteome</keyword>